<evidence type="ECO:0000259" key="9">
    <source>
        <dbReference type="Pfam" id="PF25963"/>
    </source>
</evidence>
<dbReference type="AlphaFoldDB" id="A0A4V5NWA7"/>
<dbReference type="Proteomes" id="UP000305675">
    <property type="component" value="Unassembled WGS sequence"/>
</dbReference>
<feature type="domain" description="Multidrug resistance protein MdtA-like barrel-sandwich hybrid" evidence="8">
    <location>
        <begin position="45"/>
        <end position="224"/>
    </location>
</feature>
<proteinExistence type="inferred from homology"/>
<evidence type="ECO:0000313" key="11">
    <source>
        <dbReference type="Proteomes" id="UP000305675"/>
    </source>
</evidence>
<dbReference type="Gene3D" id="2.40.50.100">
    <property type="match status" value="1"/>
</dbReference>
<evidence type="ECO:0000259" key="8">
    <source>
        <dbReference type="Pfam" id="PF25917"/>
    </source>
</evidence>
<dbReference type="Pfam" id="PF25917">
    <property type="entry name" value="BSH_RND"/>
    <property type="match status" value="1"/>
</dbReference>
<protein>
    <submittedName>
        <fullName evidence="10">HlyD family secretion protein</fullName>
    </submittedName>
</protein>
<dbReference type="PANTHER" id="PTHR30386">
    <property type="entry name" value="MEMBRANE FUSION SUBUNIT OF EMRAB-TOLC MULTIDRUG EFFLUX PUMP"/>
    <property type="match status" value="1"/>
</dbReference>
<feature type="coiled-coil region" evidence="6">
    <location>
        <begin position="156"/>
        <end position="183"/>
    </location>
</feature>
<keyword evidence="3" id="KW-0812">Transmembrane</keyword>
<dbReference type="PANTHER" id="PTHR30386:SF26">
    <property type="entry name" value="TRANSPORT PROTEIN COMB"/>
    <property type="match status" value="1"/>
</dbReference>
<feature type="domain" description="p-hydroxybenzoic acid efflux pump subunit AaeA-like beta-barrel" evidence="9">
    <location>
        <begin position="234"/>
        <end position="324"/>
    </location>
</feature>
<name>A0A4V5NWA7_9GAMM</name>
<sequence length="349" mass="37992">MSSKVYQWALYLVLAGSALFSIFLVVSDTVSPFTTQAQLHIPTSRIAAEVSAPISELAVTNGQRVTKGELLVQLDSTRYQLALEQAQAALQQAMQSEIAKRQQLNGAKATLSQRQQEHLNSDRKRQRDETLFVERLVSQQQLDDSRNAELVSEQAVSAATADVARLEAELAQMSEQGAIASAKAALELAQLDLAKTRIVAPVDGVISNLNLSQGTYVSAGSPILYLVDAKHSWINADFNEKGLAKLQPGTQVRLVFDGLPGQVFEGQLHSREQAIYDSSSDATGLAQVVNDDRWIRDQQKVRTQIHVDSLDAALFSGSKASVMVVSSNSVWDGIAQGWMAALSLLRYLV</sequence>
<keyword evidence="4" id="KW-1133">Transmembrane helix</keyword>
<dbReference type="InterPro" id="IPR058625">
    <property type="entry name" value="MdtA-like_BSH"/>
</dbReference>
<dbReference type="GO" id="GO:0016020">
    <property type="term" value="C:membrane"/>
    <property type="evidence" value="ECO:0007669"/>
    <property type="project" value="UniProtKB-SubCell"/>
</dbReference>
<dbReference type="InterPro" id="IPR058634">
    <property type="entry name" value="AaeA-lik-b-barrel"/>
</dbReference>
<dbReference type="OrthoDB" id="8958519at2"/>
<dbReference type="Pfam" id="PF25963">
    <property type="entry name" value="Beta-barrel_AAEA"/>
    <property type="match status" value="1"/>
</dbReference>
<reference evidence="10 11" key="1">
    <citation type="submission" date="2019-04" db="EMBL/GenBank/DDBJ databases">
        <authorList>
            <person name="Hwang J.C."/>
        </authorList>
    </citation>
    <scope>NUCLEOTIDE SEQUENCE [LARGE SCALE GENOMIC DNA]</scope>
    <source>
        <strain evidence="10 11">IMCC35002</strain>
    </source>
</reference>
<comment type="caution">
    <text evidence="10">The sequence shown here is derived from an EMBL/GenBank/DDBJ whole genome shotgun (WGS) entry which is preliminary data.</text>
</comment>
<evidence type="ECO:0000256" key="2">
    <source>
        <dbReference type="ARBA" id="ARBA00009477"/>
    </source>
</evidence>
<dbReference type="InterPro" id="IPR050739">
    <property type="entry name" value="MFP"/>
</dbReference>
<dbReference type="EMBL" id="SWCJ01000004">
    <property type="protein sequence ID" value="TKB56246.1"/>
    <property type="molecule type" value="Genomic_DNA"/>
</dbReference>
<accession>A0A4V5NWA7</accession>
<feature type="compositionally biased region" description="Basic and acidic residues" evidence="7">
    <location>
        <begin position="115"/>
        <end position="126"/>
    </location>
</feature>
<comment type="similarity">
    <text evidence="2">Belongs to the membrane fusion protein (MFP) (TC 8.A.1) family.</text>
</comment>
<evidence type="ECO:0000256" key="4">
    <source>
        <dbReference type="ARBA" id="ARBA00022989"/>
    </source>
</evidence>
<dbReference type="SUPFAM" id="SSF111369">
    <property type="entry name" value="HlyD-like secretion proteins"/>
    <property type="match status" value="1"/>
</dbReference>
<evidence type="ECO:0000256" key="1">
    <source>
        <dbReference type="ARBA" id="ARBA00004167"/>
    </source>
</evidence>
<dbReference type="RefSeq" id="WP_136862976.1">
    <property type="nucleotide sequence ID" value="NZ_SWCJ01000004.1"/>
</dbReference>
<evidence type="ECO:0000256" key="5">
    <source>
        <dbReference type="ARBA" id="ARBA00023136"/>
    </source>
</evidence>
<dbReference type="Gene3D" id="1.10.287.470">
    <property type="entry name" value="Helix hairpin bin"/>
    <property type="match status" value="1"/>
</dbReference>
<feature type="region of interest" description="Disordered" evidence="7">
    <location>
        <begin position="106"/>
        <end position="126"/>
    </location>
</feature>
<evidence type="ECO:0000256" key="6">
    <source>
        <dbReference type="SAM" id="Coils"/>
    </source>
</evidence>
<evidence type="ECO:0000256" key="7">
    <source>
        <dbReference type="SAM" id="MobiDB-lite"/>
    </source>
</evidence>
<keyword evidence="5" id="KW-0472">Membrane</keyword>
<organism evidence="10 11">
    <name type="scientific">Ferrimonas aestuarii</name>
    <dbReference type="NCBI Taxonomy" id="2569539"/>
    <lineage>
        <taxon>Bacteria</taxon>
        <taxon>Pseudomonadati</taxon>
        <taxon>Pseudomonadota</taxon>
        <taxon>Gammaproteobacteria</taxon>
        <taxon>Alteromonadales</taxon>
        <taxon>Ferrimonadaceae</taxon>
        <taxon>Ferrimonas</taxon>
    </lineage>
</organism>
<evidence type="ECO:0000256" key="3">
    <source>
        <dbReference type="ARBA" id="ARBA00022692"/>
    </source>
</evidence>
<comment type="subcellular location">
    <subcellularLocation>
        <location evidence="1">Membrane</location>
        <topology evidence="1">Single-pass membrane protein</topology>
    </subcellularLocation>
</comment>
<keyword evidence="6" id="KW-0175">Coiled coil</keyword>
<keyword evidence="11" id="KW-1185">Reference proteome</keyword>
<evidence type="ECO:0000313" key="10">
    <source>
        <dbReference type="EMBL" id="TKB56246.1"/>
    </source>
</evidence>
<gene>
    <name evidence="10" type="ORF">FCL42_08515</name>
</gene>
<dbReference type="Gene3D" id="2.40.30.170">
    <property type="match status" value="1"/>
</dbReference>